<sequence length="366" mass="41427">MTKLKAFDFEADIPTLHPHNHASNLHQLDNGDLLCVWFSGSREGKPDISIVCSRLKKGEQNWSVPVVLSDDAERSEQNPILFKNTNGELWLIYTAQNNVHQESSVVRYRVSKDEGHTWGGIKTLFDKPGTFVRNQPVILEDNVIVLPAYYSLKSSKGFLGNDFSVVKISKDHGRTWEEYEVQNSKGLVHMSIVHGANGNLIGFFRSRKSDYIYRTTSIDGGKNWSTPEPTDLMNNNASIQATKLSNGNLAIVFDDVNAEIAPPAENRPPWFDKSDMDKVGVDKNIVKQESIWGVERNPLSIAISEDSGQTWKYKKDIMVREDVSEVKPEFSYPSIKQLSNGEIHITFTFLRQYIKHVVITEEAIKN</sequence>
<evidence type="ECO:0000313" key="2">
    <source>
        <dbReference type="EMBL" id="UUI02969.1"/>
    </source>
</evidence>
<dbReference type="PANTHER" id="PTHR43752:SF2">
    <property type="entry name" value="BNR_ASP-BOX REPEAT FAMILY PROTEIN"/>
    <property type="match status" value="1"/>
</dbReference>
<reference evidence="2" key="1">
    <citation type="submission" date="2022-07" db="EMBL/GenBank/DDBJ databases">
        <title>FELIX.</title>
        <authorList>
            <person name="Wan K.H."/>
            <person name="Park S."/>
            <person name="Lawrence Q."/>
            <person name="Eichenberger J.P."/>
            <person name="Booth B.W."/>
            <person name="Piaggio A.J."/>
            <person name="Chandler J.C."/>
            <person name="Franklin A.B."/>
            <person name="Celniker S.E."/>
        </authorList>
    </citation>
    <scope>NUCLEOTIDE SEQUENCE</scope>
    <source>
        <strain evidence="2">QA-1986 374</strain>
    </source>
</reference>
<dbReference type="Pfam" id="PF13088">
    <property type="entry name" value="BNR_2"/>
    <property type="match status" value="1"/>
</dbReference>
<proteinExistence type="predicted"/>
<dbReference type="CDD" id="cd15482">
    <property type="entry name" value="Sialidase_non-viral"/>
    <property type="match status" value="1"/>
</dbReference>
<organism evidence="2 3">
    <name type="scientific">Oceanobacillus jeddahense</name>
    <dbReference type="NCBI Taxonomy" id="1462527"/>
    <lineage>
        <taxon>Bacteria</taxon>
        <taxon>Bacillati</taxon>
        <taxon>Bacillota</taxon>
        <taxon>Bacilli</taxon>
        <taxon>Bacillales</taxon>
        <taxon>Bacillaceae</taxon>
        <taxon>Oceanobacillus</taxon>
    </lineage>
</organism>
<dbReference type="EMBL" id="CP101914">
    <property type="protein sequence ID" value="UUI02969.1"/>
    <property type="molecule type" value="Genomic_DNA"/>
</dbReference>
<dbReference type="Proteomes" id="UP001059773">
    <property type="component" value="Chromosome"/>
</dbReference>
<dbReference type="SUPFAM" id="SSF50939">
    <property type="entry name" value="Sialidases"/>
    <property type="match status" value="1"/>
</dbReference>
<feature type="domain" description="Sialidase" evidence="1">
    <location>
        <begin position="31"/>
        <end position="345"/>
    </location>
</feature>
<dbReference type="InterPro" id="IPR011040">
    <property type="entry name" value="Sialidase"/>
</dbReference>
<dbReference type="InterPro" id="IPR036278">
    <property type="entry name" value="Sialidase_sf"/>
</dbReference>
<dbReference type="Gene3D" id="2.120.10.10">
    <property type="match status" value="2"/>
</dbReference>
<name>A0ABY5JRW5_9BACI</name>
<dbReference type="PANTHER" id="PTHR43752">
    <property type="entry name" value="BNR/ASP-BOX REPEAT FAMILY PROTEIN"/>
    <property type="match status" value="1"/>
</dbReference>
<evidence type="ECO:0000313" key="3">
    <source>
        <dbReference type="Proteomes" id="UP001059773"/>
    </source>
</evidence>
<keyword evidence="3" id="KW-1185">Reference proteome</keyword>
<protein>
    <submittedName>
        <fullName evidence="2">Exo-alpha-sialidase</fullName>
    </submittedName>
</protein>
<evidence type="ECO:0000259" key="1">
    <source>
        <dbReference type="Pfam" id="PF13088"/>
    </source>
</evidence>
<accession>A0ABY5JRW5</accession>
<dbReference type="RefSeq" id="WP_256708155.1">
    <property type="nucleotide sequence ID" value="NZ_CP101914.1"/>
</dbReference>
<gene>
    <name evidence="2" type="ORF">NP439_23560</name>
</gene>